<comment type="caution">
    <text evidence="2">The sequence shown here is derived from an EMBL/GenBank/DDBJ whole genome shotgun (WGS) entry which is preliminary data.</text>
</comment>
<dbReference type="Proteomes" id="UP001177670">
    <property type="component" value="Unassembled WGS sequence"/>
</dbReference>
<organism evidence="2 3">
    <name type="scientific">Melipona bicolor</name>
    <dbReference type="NCBI Taxonomy" id="60889"/>
    <lineage>
        <taxon>Eukaryota</taxon>
        <taxon>Metazoa</taxon>
        <taxon>Ecdysozoa</taxon>
        <taxon>Arthropoda</taxon>
        <taxon>Hexapoda</taxon>
        <taxon>Insecta</taxon>
        <taxon>Pterygota</taxon>
        <taxon>Neoptera</taxon>
        <taxon>Endopterygota</taxon>
        <taxon>Hymenoptera</taxon>
        <taxon>Apocrita</taxon>
        <taxon>Aculeata</taxon>
        <taxon>Apoidea</taxon>
        <taxon>Anthophila</taxon>
        <taxon>Apidae</taxon>
        <taxon>Melipona</taxon>
    </lineage>
</organism>
<feature type="region of interest" description="Disordered" evidence="1">
    <location>
        <begin position="72"/>
        <end position="92"/>
    </location>
</feature>
<feature type="region of interest" description="Disordered" evidence="1">
    <location>
        <begin position="1"/>
        <end position="24"/>
    </location>
</feature>
<accession>A0AA40GHM3</accession>
<dbReference type="EMBL" id="JAHYIQ010000001">
    <property type="protein sequence ID" value="KAK1138000.1"/>
    <property type="molecule type" value="Genomic_DNA"/>
</dbReference>
<dbReference type="AlphaFoldDB" id="A0AA40GHM3"/>
<sequence length="92" mass="10860">RKEKAVRSRILERERKRKRDPPAEDFLHFGRNGCSKLFQARVARGIAADRTPSRETQKQIIDNGMLETRRQEDRIGGTKFARNETHRGNWQE</sequence>
<keyword evidence="3" id="KW-1185">Reference proteome</keyword>
<evidence type="ECO:0000313" key="3">
    <source>
        <dbReference type="Proteomes" id="UP001177670"/>
    </source>
</evidence>
<name>A0AA40GHM3_9HYME</name>
<evidence type="ECO:0000313" key="2">
    <source>
        <dbReference type="EMBL" id="KAK1138000.1"/>
    </source>
</evidence>
<proteinExistence type="predicted"/>
<reference evidence="2" key="1">
    <citation type="submission" date="2021-10" db="EMBL/GenBank/DDBJ databases">
        <title>Melipona bicolor Genome sequencing and assembly.</title>
        <authorList>
            <person name="Araujo N.S."/>
            <person name="Arias M.C."/>
        </authorList>
    </citation>
    <scope>NUCLEOTIDE SEQUENCE</scope>
    <source>
        <strain evidence="2">USP_2M_L1-L4_2017</strain>
        <tissue evidence="2">Whole body</tissue>
    </source>
</reference>
<protein>
    <submittedName>
        <fullName evidence="2">Uncharacterized protein</fullName>
    </submittedName>
</protein>
<evidence type="ECO:0000256" key="1">
    <source>
        <dbReference type="SAM" id="MobiDB-lite"/>
    </source>
</evidence>
<gene>
    <name evidence="2" type="ORF">K0M31_002491</name>
</gene>
<feature type="non-terminal residue" evidence="2">
    <location>
        <position position="1"/>
    </location>
</feature>